<dbReference type="EMBL" id="ML994804">
    <property type="protein sequence ID" value="KAF2174643.1"/>
    <property type="molecule type" value="Genomic_DNA"/>
</dbReference>
<protein>
    <submittedName>
        <fullName evidence="1">Uncharacterized protein</fullName>
    </submittedName>
</protein>
<accession>A0A6A6D680</accession>
<organism evidence="1 2">
    <name type="scientific">Zopfia rhizophila CBS 207.26</name>
    <dbReference type="NCBI Taxonomy" id="1314779"/>
    <lineage>
        <taxon>Eukaryota</taxon>
        <taxon>Fungi</taxon>
        <taxon>Dikarya</taxon>
        <taxon>Ascomycota</taxon>
        <taxon>Pezizomycotina</taxon>
        <taxon>Dothideomycetes</taxon>
        <taxon>Dothideomycetes incertae sedis</taxon>
        <taxon>Zopfiaceae</taxon>
        <taxon>Zopfia</taxon>
    </lineage>
</organism>
<sequence length="96" mass="10852">MPTPKLRILVDTIISRARKQVFNSFTYRPCAPHLHHRLPHRDFPLRLVTGHAPSHPFWCSPFPRFLGVKISSRGHSAAVNPHLSNLSCFTLSASCI</sequence>
<evidence type="ECO:0000313" key="1">
    <source>
        <dbReference type="EMBL" id="KAF2174643.1"/>
    </source>
</evidence>
<name>A0A6A6D680_9PEZI</name>
<proteinExistence type="predicted"/>
<keyword evidence="2" id="KW-1185">Reference proteome</keyword>
<evidence type="ECO:0000313" key="2">
    <source>
        <dbReference type="Proteomes" id="UP000800200"/>
    </source>
</evidence>
<dbReference type="AlphaFoldDB" id="A0A6A6D680"/>
<dbReference type="Proteomes" id="UP000800200">
    <property type="component" value="Unassembled WGS sequence"/>
</dbReference>
<gene>
    <name evidence="1" type="ORF">K469DRAFT_125895</name>
</gene>
<reference evidence="1" key="1">
    <citation type="journal article" date="2020" name="Stud. Mycol.">
        <title>101 Dothideomycetes genomes: a test case for predicting lifestyles and emergence of pathogens.</title>
        <authorList>
            <person name="Haridas S."/>
            <person name="Albert R."/>
            <person name="Binder M."/>
            <person name="Bloem J."/>
            <person name="Labutti K."/>
            <person name="Salamov A."/>
            <person name="Andreopoulos B."/>
            <person name="Baker S."/>
            <person name="Barry K."/>
            <person name="Bills G."/>
            <person name="Bluhm B."/>
            <person name="Cannon C."/>
            <person name="Castanera R."/>
            <person name="Culley D."/>
            <person name="Daum C."/>
            <person name="Ezra D."/>
            <person name="Gonzalez J."/>
            <person name="Henrissat B."/>
            <person name="Kuo A."/>
            <person name="Liang C."/>
            <person name="Lipzen A."/>
            <person name="Lutzoni F."/>
            <person name="Magnuson J."/>
            <person name="Mondo S."/>
            <person name="Nolan M."/>
            <person name="Ohm R."/>
            <person name="Pangilinan J."/>
            <person name="Park H.-J."/>
            <person name="Ramirez L."/>
            <person name="Alfaro M."/>
            <person name="Sun H."/>
            <person name="Tritt A."/>
            <person name="Yoshinaga Y."/>
            <person name="Zwiers L.-H."/>
            <person name="Turgeon B."/>
            <person name="Goodwin S."/>
            <person name="Spatafora J."/>
            <person name="Crous P."/>
            <person name="Grigoriev I."/>
        </authorList>
    </citation>
    <scope>NUCLEOTIDE SEQUENCE</scope>
    <source>
        <strain evidence="1">CBS 207.26</strain>
    </source>
</reference>